<accession>A0A060QF50</accession>
<evidence type="ECO:0008006" key="3">
    <source>
        <dbReference type="Google" id="ProtNLM"/>
    </source>
</evidence>
<protein>
    <recommendedName>
        <fullName evidence="3">Fructose-bisphosphate aldolase</fullName>
    </recommendedName>
</protein>
<dbReference type="RefSeq" id="WP_023977265.1">
    <property type="nucleotide sequence ID" value="NZ_CBLX010000009.1"/>
</dbReference>
<evidence type="ECO:0000313" key="1">
    <source>
        <dbReference type="EMBL" id="CDG39555.1"/>
    </source>
</evidence>
<reference evidence="1 2" key="2">
    <citation type="journal article" date="2014" name="PLoS ONE">
        <title>Evolution of mitochondria reconstructed from the energy metabolism of living bacteria.</title>
        <authorList>
            <person name="Degli Esposti M."/>
            <person name="Chouaia B."/>
            <person name="Comandatore F."/>
            <person name="Crotti E."/>
            <person name="Sassera D."/>
            <person name="Lievens P.M."/>
            <person name="Daffonchio D."/>
            <person name="Bandi C."/>
        </authorList>
    </citation>
    <scope>NUCLEOTIDE SEQUENCE [LARGE SCALE GENOMIC DNA]</scope>
    <source>
        <strain evidence="1 2">SF2.1</strain>
    </source>
</reference>
<comment type="caution">
    <text evidence="1">The sequence shown here is derived from an EMBL/GenBank/DDBJ whole genome shotgun (WGS) entry which is preliminary data.</text>
</comment>
<dbReference type="eggNOG" id="COG1830">
    <property type="taxonomic scope" value="Bacteria"/>
</dbReference>
<dbReference type="SUPFAM" id="SSF51569">
    <property type="entry name" value="Aldolase"/>
    <property type="match status" value="1"/>
</dbReference>
<gene>
    <name evidence="1" type="ORF">ASAP_1510</name>
</gene>
<dbReference type="Proteomes" id="UP000027583">
    <property type="component" value="Unassembled WGS sequence"/>
</dbReference>
<evidence type="ECO:0000313" key="2">
    <source>
        <dbReference type="Proteomes" id="UP000027583"/>
    </source>
</evidence>
<organism evidence="1 2">
    <name type="scientific">Asaia bogorensis</name>
    <dbReference type="NCBI Taxonomy" id="91915"/>
    <lineage>
        <taxon>Bacteria</taxon>
        <taxon>Pseudomonadati</taxon>
        <taxon>Pseudomonadota</taxon>
        <taxon>Alphaproteobacteria</taxon>
        <taxon>Acetobacterales</taxon>
        <taxon>Acetobacteraceae</taxon>
        <taxon>Asaia</taxon>
    </lineage>
</organism>
<dbReference type="EMBL" id="CBLX010000009">
    <property type="protein sequence ID" value="CDG39555.1"/>
    <property type="molecule type" value="Genomic_DNA"/>
</dbReference>
<dbReference type="Gene3D" id="3.20.20.70">
    <property type="entry name" value="Aldolase class I"/>
    <property type="match status" value="1"/>
</dbReference>
<dbReference type="InterPro" id="IPR013785">
    <property type="entry name" value="Aldolase_TIM"/>
</dbReference>
<sequence>MNRFRQKLARMSAQCDTRDDFILVDARDADMAGGMSAFCRPGQGMMTKAEFLADIQNVVSHDLVDMVLVSVSTHEDLLASHVTTLRDIQLAVRANDSSDLWRIRAGTYESQKSLPFRTATLDQALCHFGLYSLTFNGEASHDVMVLDQFRAFRREARETGFEYFLEVFNPNQTDIDPGDFGDFLNDMITRCLAGMRRDEMPHLLKIPFNTTESLSSLCRFDPRIVIGIMGGGSGTTRDCLELLGQAQQAGARAALFGRKILHAEDPVLMLGMMRSVTDGVLTPAQAVEFYHQGLAEQGMTPRLCVRDDCEITESRLST</sequence>
<proteinExistence type="predicted"/>
<name>A0A060QF50_9PROT</name>
<reference evidence="1 2" key="1">
    <citation type="journal article" date="2014" name="Genome Biol. Evol.">
        <title>Acetic acid bacteria genomes reveal functional traits for adaptation to life in insect guts.</title>
        <authorList>
            <person name="Chouaia B."/>
            <person name="Gaiarsa S."/>
            <person name="Crotti E."/>
            <person name="Comandatore F."/>
            <person name="Degli Esposti M."/>
            <person name="Ricci I."/>
            <person name="Alma A."/>
            <person name="Favia G."/>
            <person name="Bandi C."/>
            <person name="Daffonchio D."/>
        </authorList>
    </citation>
    <scope>NUCLEOTIDE SEQUENCE [LARGE SCALE GENOMIC DNA]</scope>
    <source>
        <strain evidence="1 2">SF2.1</strain>
    </source>
</reference>
<dbReference type="AlphaFoldDB" id="A0A060QF50"/>